<reference evidence="10" key="1">
    <citation type="submission" date="2024-07" db="EMBL/GenBank/DDBJ databases">
        <title>Two chromosome-level genome assemblies of Korean endemic species Abeliophyllum distichum and Forsythia ovata (Oleaceae).</title>
        <authorList>
            <person name="Jang H."/>
        </authorList>
    </citation>
    <scope>NUCLEOTIDE SEQUENCE [LARGE SCALE GENOMIC DNA]</scope>
</reference>
<dbReference type="EC" id="3.1.1.14" evidence="4"/>
<comment type="catalytic activity">
    <reaction evidence="8">
        <text>a chlorophyll + H2O = a chlorophyllide + phytol + H(+)</text>
        <dbReference type="Rhea" id="RHEA:19605"/>
        <dbReference type="ChEBI" id="CHEBI:15377"/>
        <dbReference type="ChEBI" id="CHEBI:15378"/>
        <dbReference type="ChEBI" id="CHEBI:17327"/>
        <dbReference type="ChEBI" id="CHEBI:139291"/>
        <dbReference type="ChEBI" id="CHEBI:139292"/>
        <dbReference type="EC" id="3.1.1.14"/>
    </reaction>
    <physiologicalReaction direction="left-to-right" evidence="8">
        <dbReference type="Rhea" id="RHEA:19606"/>
    </physiologicalReaction>
</comment>
<dbReference type="FunFam" id="3.40.50.1820:FF:000159">
    <property type="entry name" value="Chlorophyllase-2, chloroplastic"/>
    <property type="match status" value="1"/>
</dbReference>
<comment type="subcellular location">
    <subcellularLocation>
        <location evidence="1">Cytoplasm</location>
        <location evidence="1">Cytosol</location>
    </subcellularLocation>
</comment>
<evidence type="ECO:0000256" key="8">
    <source>
        <dbReference type="ARBA" id="ARBA00053022"/>
    </source>
</evidence>
<sequence>MNSSSTIPTSSSSSSSKNVFDIGNHLIKLIKIEPKISNKSGSVCFPPKPLLIGTPSESGVFPVLILLHGYLLYNSFYSQLIKHIASHGFIVVAPQLYIVTGPDANEEIKITADITNWLSKGLCHFLPSNVRPNLTKLGLAGHSRGGKVAFALALRKQVTSLKFSALIGIDPVDGMDKGKQTPPPVLNYVPQSFDLDHMAVMVIGSGLGEIKRNPLFPPCAPRGVNHRDFFNECQKPAIYFVVKDYGHLDMLDDETKGFRGNTTRCLCKNGESREPMRRFVGGIVIAFMKAYLEGNSRELMAIRDGSEILPLNMCFSCFSSMTKWMETID</sequence>
<name>A0ABD1PIN6_9LAMI</name>
<keyword evidence="6" id="KW-0378">Hydrolase</keyword>
<dbReference type="SUPFAM" id="SSF53474">
    <property type="entry name" value="alpha/beta-Hydrolases"/>
    <property type="match status" value="1"/>
</dbReference>
<organism evidence="9 10">
    <name type="scientific">Forsythia ovata</name>
    <dbReference type="NCBI Taxonomy" id="205694"/>
    <lineage>
        <taxon>Eukaryota</taxon>
        <taxon>Viridiplantae</taxon>
        <taxon>Streptophyta</taxon>
        <taxon>Embryophyta</taxon>
        <taxon>Tracheophyta</taxon>
        <taxon>Spermatophyta</taxon>
        <taxon>Magnoliopsida</taxon>
        <taxon>eudicotyledons</taxon>
        <taxon>Gunneridae</taxon>
        <taxon>Pentapetalae</taxon>
        <taxon>asterids</taxon>
        <taxon>lamiids</taxon>
        <taxon>Lamiales</taxon>
        <taxon>Oleaceae</taxon>
        <taxon>Forsythieae</taxon>
        <taxon>Forsythia</taxon>
    </lineage>
</organism>
<comment type="similarity">
    <text evidence="3">Belongs to the AB hydrolase superfamily. Lipase family.</text>
</comment>
<dbReference type="PANTHER" id="PTHR33428:SF2">
    <property type="entry name" value="CHLOROPHYLLASE-2"/>
    <property type="match status" value="1"/>
</dbReference>
<gene>
    <name evidence="9" type="ORF">Fot_53427</name>
</gene>
<evidence type="ECO:0000256" key="5">
    <source>
        <dbReference type="ARBA" id="ARBA00022490"/>
    </source>
</evidence>
<dbReference type="GO" id="GO:0005829">
    <property type="term" value="C:cytosol"/>
    <property type="evidence" value="ECO:0007669"/>
    <property type="project" value="UniProtKB-SubCell"/>
</dbReference>
<evidence type="ECO:0000256" key="1">
    <source>
        <dbReference type="ARBA" id="ARBA00004514"/>
    </source>
</evidence>
<dbReference type="InterPro" id="IPR029058">
    <property type="entry name" value="AB_hydrolase_fold"/>
</dbReference>
<dbReference type="InterPro" id="IPR017395">
    <property type="entry name" value="Chlorophyllase-like"/>
</dbReference>
<protein>
    <recommendedName>
        <fullName evidence="4">chlorophyllase</fullName>
        <ecNumber evidence="4">3.1.1.14</ecNumber>
    </recommendedName>
</protein>
<keyword evidence="10" id="KW-1185">Reference proteome</keyword>
<evidence type="ECO:0000256" key="4">
    <source>
        <dbReference type="ARBA" id="ARBA00013226"/>
    </source>
</evidence>
<evidence type="ECO:0000256" key="2">
    <source>
        <dbReference type="ARBA" id="ARBA00005212"/>
    </source>
</evidence>
<evidence type="ECO:0000256" key="6">
    <source>
        <dbReference type="ARBA" id="ARBA00022801"/>
    </source>
</evidence>
<evidence type="ECO:0000256" key="3">
    <source>
        <dbReference type="ARBA" id="ARBA00010701"/>
    </source>
</evidence>
<accession>A0ABD1PIN6</accession>
<evidence type="ECO:0000313" key="10">
    <source>
        <dbReference type="Proteomes" id="UP001604277"/>
    </source>
</evidence>
<dbReference type="GO" id="GO:0047746">
    <property type="term" value="F:chlorophyllase activity"/>
    <property type="evidence" value="ECO:0007669"/>
    <property type="project" value="UniProtKB-EC"/>
</dbReference>
<comment type="pathway">
    <text evidence="2">Porphyrin-containing compound metabolism; chlorophyll degradation.</text>
</comment>
<keyword evidence="5" id="KW-0963">Cytoplasm</keyword>
<dbReference type="Gene3D" id="3.40.50.1820">
    <property type="entry name" value="alpha/beta hydrolase"/>
    <property type="match status" value="1"/>
</dbReference>
<proteinExistence type="inferred from homology"/>
<comment type="caution">
    <text evidence="9">The sequence shown here is derived from an EMBL/GenBank/DDBJ whole genome shotgun (WGS) entry which is preliminary data.</text>
</comment>
<dbReference type="Proteomes" id="UP001604277">
    <property type="component" value="Unassembled WGS sequence"/>
</dbReference>
<dbReference type="Pfam" id="PF07224">
    <property type="entry name" value="Chlorophyllase"/>
    <property type="match status" value="1"/>
</dbReference>
<dbReference type="EMBL" id="JBFOLJ010000019">
    <property type="protein sequence ID" value="KAL2463771.1"/>
    <property type="molecule type" value="Genomic_DNA"/>
</dbReference>
<evidence type="ECO:0000256" key="7">
    <source>
        <dbReference type="ARBA" id="ARBA00022817"/>
    </source>
</evidence>
<evidence type="ECO:0000313" key="9">
    <source>
        <dbReference type="EMBL" id="KAL2463771.1"/>
    </source>
</evidence>
<dbReference type="GO" id="GO:0015996">
    <property type="term" value="P:chlorophyll catabolic process"/>
    <property type="evidence" value="ECO:0007669"/>
    <property type="project" value="UniProtKB-KW"/>
</dbReference>
<dbReference type="AlphaFoldDB" id="A0ABD1PIN6"/>
<keyword evidence="7" id="KW-0881">Chlorophyll catabolism</keyword>
<dbReference type="PANTHER" id="PTHR33428">
    <property type="entry name" value="CHLOROPHYLLASE-2, CHLOROPLASTIC"/>
    <property type="match status" value="1"/>
</dbReference>